<dbReference type="SUPFAM" id="SSF53850">
    <property type="entry name" value="Periplasmic binding protein-like II"/>
    <property type="match status" value="1"/>
</dbReference>
<dbReference type="eggNOG" id="KOG1052">
    <property type="taxonomic scope" value="Eukaryota"/>
</dbReference>
<keyword evidence="2" id="KW-0812">Transmembrane</keyword>
<dbReference type="CDD" id="cd19990">
    <property type="entry name" value="PBP1_GABAb_receptor_plant"/>
    <property type="match status" value="1"/>
</dbReference>
<gene>
    <name evidence="7" type="ORF">MIMGU_mgv11b022577mg</name>
</gene>
<evidence type="ECO:0000256" key="1">
    <source>
        <dbReference type="ARBA" id="ARBA00004370"/>
    </source>
</evidence>
<feature type="chain" id="PRO_5001505280" description="Receptor ligand binding region domain-containing protein" evidence="5">
    <location>
        <begin position="19"/>
        <end position="515"/>
    </location>
</feature>
<keyword evidence="8" id="KW-1185">Reference proteome</keyword>
<dbReference type="PhylomeDB" id="A0A022RY69"/>
<dbReference type="AlphaFoldDB" id="A0A022RY69"/>
<evidence type="ECO:0000313" key="7">
    <source>
        <dbReference type="EMBL" id="EYU44994.1"/>
    </source>
</evidence>
<keyword evidence="5" id="KW-0732">Signal</keyword>
<dbReference type="InterPro" id="IPR015683">
    <property type="entry name" value="Ionotropic_Glu_rcpt"/>
</dbReference>
<dbReference type="Gene3D" id="3.40.190.10">
    <property type="entry name" value="Periplasmic binding protein-like II"/>
    <property type="match status" value="1"/>
</dbReference>
<feature type="signal peptide" evidence="5">
    <location>
        <begin position="1"/>
        <end position="18"/>
    </location>
</feature>
<evidence type="ECO:0000256" key="2">
    <source>
        <dbReference type="ARBA" id="ARBA00022692"/>
    </source>
</evidence>
<dbReference type="OMA" id="QELGFWS"/>
<organism evidence="7 8">
    <name type="scientific">Erythranthe guttata</name>
    <name type="common">Yellow monkey flower</name>
    <name type="synonym">Mimulus guttatus</name>
    <dbReference type="NCBI Taxonomy" id="4155"/>
    <lineage>
        <taxon>Eukaryota</taxon>
        <taxon>Viridiplantae</taxon>
        <taxon>Streptophyta</taxon>
        <taxon>Embryophyta</taxon>
        <taxon>Tracheophyta</taxon>
        <taxon>Spermatophyta</taxon>
        <taxon>Magnoliopsida</taxon>
        <taxon>eudicotyledons</taxon>
        <taxon>Gunneridae</taxon>
        <taxon>Pentapetalae</taxon>
        <taxon>asterids</taxon>
        <taxon>lamiids</taxon>
        <taxon>Lamiales</taxon>
        <taxon>Phrymaceae</taxon>
        <taxon>Erythranthe</taxon>
    </lineage>
</organism>
<feature type="domain" description="Receptor ligand binding region" evidence="6">
    <location>
        <begin position="50"/>
        <end position="372"/>
    </location>
</feature>
<dbReference type="KEGG" id="egt:105968458"/>
<protein>
    <recommendedName>
        <fullName evidence="6">Receptor ligand binding region domain-containing protein</fullName>
    </recommendedName>
</protein>
<evidence type="ECO:0000256" key="5">
    <source>
        <dbReference type="SAM" id="SignalP"/>
    </source>
</evidence>
<keyword evidence="3" id="KW-1133">Transmembrane helix</keyword>
<sequence>MNSYNFYVLLYFVALAFASVNLITTKGDESSVLGVILDCNSRVGKEEIVAIEIAIEELNNQQNRNLILRVKCSRGESVLAAQAARHLISKSHVAAILGPNSWEESSAVAEVVAATAHQSDIPILSFSDSAPPWATDRWPFFVQAAPATSNQMKAVAAIIQSWNWRRVNIIYEETDSSSSGNILNHLYAPFRDAGVQIDALSPLPFFATSAALSDELDKLRRAQCRVFVVHTGVALAERIFARAHQMGMMEKDYVWIATDSITSLVHSMSPPAISSMQGVVGVRRHFRDSGDKFREFRTKFVEKFSKRYPGAEKNHGPGIFALQAYDAARSIGLTINGTKKIDEIDFDGLSGKIEYKNRKLSPVVQFQIINIIGRSYQELGFWSDGSGFSTVLDNTVKSNNSSMEILGHVVWPGGPWSTPRGWVLPTVSNPLRIGVPNVSLTSKFVKVEYNAATKNYSFSGFSIEVFNKTVQNLNYSLPYEFIPYNGSYTDLVKQVRLKEFDAAVGDIAIISGRYD</sequence>
<dbReference type="Gene3D" id="3.40.50.2300">
    <property type="match status" value="2"/>
</dbReference>
<reference evidence="7 8" key="1">
    <citation type="journal article" date="2013" name="Proc. Natl. Acad. Sci. U.S.A.">
        <title>Fine-scale variation in meiotic recombination in Mimulus inferred from population shotgun sequencing.</title>
        <authorList>
            <person name="Hellsten U."/>
            <person name="Wright K.M."/>
            <person name="Jenkins J."/>
            <person name="Shu S."/>
            <person name="Yuan Y."/>
            <person name="Wessler S.R."/>
            <person name="Schmutz J."/>
            <person name="Willis J.H."/>
            <person name="Rokhsar D.S."/>
        </authorList>
    </citation>
    <scope>NUCLEOTIDE SEQUENCE [LARGE SCALE GENOMIC DNA]</scope>
    <source>
        <strain evidence="8">cv. DUN x IM62</strain>
    </source>
</reference>
<evidence type="ECO:0000256" key="4">
    <source>
        <dbReference type="ARBA" id="ARBA00023136"/>
    </source>
</evidence>
<dbReference type="EMBL" id="KI630206">
    <property type="protein sequence ID" value="EYU44994.1"/>
    <property type="molecule type" value="Genomic_DNA"/>
</dbReference>
<evidence type="ECO:0000256" key="3">
    <source>
        <dbReference type="ARBA" id="ARBA00022989"/>
    </source>
</evidence>
<dbReference type="Proteomes" id="UP000030748">
    <property type="component" value="Unassembled WGS sequence"/>
</dbReference>
<dbReference type="PANTHER" id="PTHR34836:SF9">
    <property type="entry name" value="RECEPTOR LIGAND BINDING REGION DOMAIN-CONTAINING PROTEIN"/>
    <property type="match status" value="1"/>
</dbReference>
<dbReference type="FunFam" id="3.40.50.2300:FF:000188">
    <property type="entry name" value="Glutamate receptor"/>
    <property type="match status" value="1"/>
</dbReference>
<dbReference type="InterPro" id="IPR001828">
    <property type="entry name" value="ANF_lig-bd_rcpt"/>
</dbReference>
<evidence type="ECO:0000313" key="8">
    <source>
        <dbReference type="Proteomes" id="UP000030748"/>
    </source>
</evidence>
<dbReference type="PANTHER" id="PTHR34836">
    <property type="entry name" value="OS06G0188250 PROTEIN"/>
    <property type="match status" value="1"/>
</dbReference>
<keyword evidence="4" id="KW-0472">Membrane</keyword>
<dbReference type="GO" id="GO:0016020">
    <property type="term" value="C:membrane"/>
    <property type="evidence" value="ECO:0007669"/>
    <property type="project" value="UniProtKB-SubCell"/>
</dbReference>
<name>A0A022RY69_ERYGU</name>
<dbReference type="OrthoDB" id="5984008at2759"/>
<dbReference type="Pfam" id="PF01094">
    <property type="entry name" value="ANF_receptor"/>
    <property type="match status" value="1"/>
</dbReference>
<evidence type="ECO:0000259" key="6">
    <source>
        <dbReference type="Pfam" id="PF01094"/>
    </source>
</evidence>
<comment type="subcellular location">
    <subcellularLocation>
        <location evidence="1">Membrane</location>
    </subcellularLocation>
</comment>
<dbReference type="InterPro" id="IPR044440">
    <property type="entry name" value="GABAb_receptor_plant_PBP1"/>
</dbReference>
<proteinExistence type="predicted"/>
<dbReference type="InterPro" id="IPR028082">
    <property type="entry name" value="Peripla_BP_I"/>
</dbReference>
<accession>A0A022RY69</accession>
<dbReference type="SUPFAM" id="SSF53822">
    <property type="entry name" value="Periplasmic binding protein-like I"/>
    <property type="match status" value="1"/>
</dbReference>